<feature type="transmembrane region" description="Helical" evidence="2">
    <location>
        <begin position="29"/>
        <end position="51"/>
    </location>
</feature>
<dbReference type="EMBL" id="JBHTHQ010000012">
    <property type="protein sequence ID" value="MFD0704611.1"/>
    <property type="molecule type" value="Genomic_DNA"/>
</dbReference>
<keyword evidence="1" id="KW-0378">Hydrolase</keyword>
<dbReference type="InterPro" id="IPR042003">
    <property type="entry name" value="Sortase_E"/>
</dbReference>
<evidence type="ECO:0000313" key="4">
    <source>
        <dbReference type="Proteomes" id="UP001597036"/>
    </source>
</evidence>
<dbReference type="CDD" id="cd05830">
    <property type="entry name" value="Sortase_E"/>
    <property type="match status" value="1"/>
</dbReference>
<dbReference type="NCBIfam" id="NF033747">
    <property type="entry name" value="class_E_sortase"/>
    <property type="match status" value="1"/>
</dbReference>
<reference evidence="4" key="1">
    <citation type="journal article" date="2019" name="Int. J. Syst. Evol. Microbiol.">
        <title>The Global Catalogue of Microorganisms (GCM) 10K type strain sequencing project: providing services to taxonomists for standard genome sequencing and annotation.</title>
        <authorList>
            <consortium name="The Broad Institute Genomics Platform"/>
            <consortium name="The Broad Institute Genome Sequencing Center for Infectious Disease"/>
            <person name="Wu L."/>
            <person name="Ma J."/>
        </authorList>
    </citation>
    <scope>NUCLEOTIDE SEQUENCE [LARGE SCALE GENOMIC DNA]</scope>
    <source>
        <strain evidence="4">CCM 8604</strain>
    </source>
</reference>
<dbReference type="Proteomes" id="UP001597036">
    <property type="component" value="Unassembled WGS sequence"/>
</dbReference>
<keyword evidence="2" id="KW-0812">Transmembrane</keyword>
<sequence length="375" mass="42047">MSDRERKKSKKPAHATQANHRVLNTALNVIGEVLITLAVLCALYIVWQLWWTGVEAEKTQISDKTTSSWSAPASNDGQTKVAQAKSADTAPIESGTWNYGDTIGKIYIPRFGQNWMRTIVEGTDSAQLNRHGLGHYHDTQKPGEVGNFAVAGHRAGYGEPLGNADKIAKGDYIIVRTQNYWYVYQYSSTEIVTPDRYDVVAPVPGHTGEKATERYITLTTCEPKYAEATHRLIVHGKLVSWSSVSDGVPSMLAQKTTSGRVTFTSDTTHSLSSRIPELSTVVLWLIVIYLVIYVAGAIAWRWPAMREYAQRPAERRIFSFYGWLMRMQSGIKPVRIVLVVLLFLIVAVFMFKWGYPWASLHIPYLQVSSNYVAVN</sequence>
<dbReference type="InterPro" id="IPR023365">
    <property type="entry name" value="Sortase_dom-sf"/>
</dbReference>
<evidence type="ECO:0000256" key="1">
    <source>
        <dbReference type="ARBA" id="ARBA00022801"/>
    </source>
</evidence>
<protein>
    <submittedName>
        <fullName evidence="3">Class E sortase</fullName>
    </submittedName>
</protein>
<dbReference type="SUPFAM" id="SSF63817">
    <property type="entry name" value="Sortase"/>
    <property type="match status" value="1"/>
</dbReference>
<dbReference type="RefSeq" id="WP_377938246.1">
    <property type="nucleotide sequence ID" value="NZ_JBHTHQ010000012.1"/>
</dbReference>
<gene>
    <name evidence="3" type="ORF">ACFQY8_02450</name>
</gene>
<dbReference type="Pfam" id="PF04203">
    <property type="entry name" value="Sortase"/>
    <property type="match status" value="1"/>
</dbReference>
<evidence type="ECO:0000256" key="2">
    <source>
        <dbReference type="SAM" id="Phobius"/>
    </source>
</evidence>
<dbReference type="InterPro" id="IPR005754">
    <property type="entry name" value="Sortase"/>
</dbReference>
<dbReference type="InterPro" id="IPR053465">
    <property type="entry name" value="Sortase_Class_E"/>
</dbReference>
<keyword evidence="2" id="KW-0472">Membrane</keyword>
<name>A0ABW2Y4C6_9BIFI</name>
<keyword evidence="2" id="KW-1133">Transmembrane helix</keyword>
<feature type="transmembrane region" description="Helical" evidence="2">
    <location>
        <begin position="281"/>
        <end position="302"/>
    </location>
</feature>
<dbReference type="NCBIfam" id="TIGR01076">
    <property type="entry name" value="sortase_fam"/>
    <property type="match status" value="1"/>
</dbReference>
<feature type="transmembrane region" description="Helical" evidence="2">
    <location>
        <begin position="334"/>
        <end position="355"/>
    </location>
</feature>
<evidence type="ECO:0000313" key="3">
    <source>
        <dbReference type="EMBL" id="MFD0704611.1"/>
    </source>
</evidence>
<keyword evidence="4" id="KW-1185">Reference proteome</keyword>
<comment type="caution">
    <text evidence="3">The sequence shown here is derived from an EMBL/GenBank/DDBJ whole genome shotgun (WGS) entry which is preliminary data.</text>
</comment>
<dbReference type="Gene3D" id="2.40.260.10">
    <property type="entry name" value="Sortase"/>
    <property type="match status" value="1"/>
</dbReference>
<proteinExistence type="predicted"/>
<organism evidence="3 4">
    <name type="scientific">Alloscardovia venturai</name>
    <dbReference type="NCBI Taxonomy" id="1769421"/>
    <lineage>
        <taxon>Bacteria</taxon>
        <taxon>Bacillati</taxon>
        <taxon>Actinomycetota</taxon>
        <taxon>Actinomycetes</taxon>
        <taxon>Bifidobacteriales</taxon>
        <taxon>Bifidobacteriaceae</taxon>
        <taxon>Alloscardovia</taxon>
    </lineage>
</organism>
<accession>A0ABW2Y4C6</accession>